<gene>
    <name evidence="2" type="ordered locus">MA_4518</name>
</gene>
<dbReference type="InParanoid" id="Q8THJ6"/>
<proteinExistence type="predicted"/>
<dbReference type="KEGG" id="mac:MA_4518"/>
<dbReference type="InterPro" id="IPR019209">
    <property type="entry name" value="DUF2098"/>
</dbReference>
<accession>Q8THJ6</accession>
<name>Q8THJ6_METAC</name>
<dbReference type="Proteomes" id="UP000002487">
    <property type="component" value="Chromosome"/>
</dbReference>
<dbReference type="EMBL" id="AE010299">
    <property type="protein sequence ID" value="AAM07858.1"/>
    <property type="molecule type" value="Genomic_DNA"/>
</dbReference>
<dbReference type="PIRSF" id="PIRSF037053">
    <property type="entry name" value="UCP037053"/>
    <property type="match status" value="1"/>
</dbReference>
<feature type="region of interest" description="Disordered" evidence="1">
    <location>
        <begin position="105"/>
        <end position="124"/>
    </location>
</feature>
<evidence type="ECO:0008006" key="4">
    <source>
        <dbReference type="Google" id="ProtNLM"/>
    </source>
</evidence>
<keyword evidence="3" id="KW-1185">Reference proteome</keyword>
<evidence type="ECO:0000256" key="1">
    <source>
        <dbReference type="SAM" id="MobiDB-lite"/>
    </source>
</evidence>
<dbReference type="EnsemblBacteria" id="AAM07858">
    <property type="protein sequence ID" value="AAM07858"/>
    <property type="gene ID" value="MA_4518"/>
</dbReference>
<organism evidence="2 3">
    <name type="scientific">Methanosarcina acetivorans (strain ATCC 35395 / DSM 2834 / JCM 12185 / C2A)</name>
    <dbReference type="NCBI Taxonomy" id="188937"/>
    <lineage>
        <taxon>Archaea</taxon>
        <taxon>Methanobacteriati</taxon>
        <taxon>Methanobacteriota</taxon>
        <taxon>Stenosarchaea group</taxon>
        <taxon>Methanomicrobia</taxon>
        <taxon>Methanosarcinales</taxon>
        <taxon>Methanosarcinaceae</taxon>
        <taxon>Methanosarcina</taxon>
    </lineage>
</organism>
<reference evidence="2 3" key="1">
    <citation type="journal article" date="2002" name="Genome Res.">
        <title>The genome of Methanosarcina acetivorans reveals extensive metabolic and physiological diversity.</title>
        <authorList>
            <person name="Galagan J.E."/>
            <person name="Nusbaum C."/>
            <person name="Roy A."/>
            <person name="Endrizzi M.G."/>
            <person name="Macdonald P."/>
            <person name="FitzHugh W."/>
            <person name="Calvo S."/>
            <person name="Engels R."/>
            <person name="Smirnov S."/>
            <person name="Atnoor D."/>
            <person name="Brown A."/>
            <person name="Allen N."/>
            <person name="Naylor J."/>
            <person name="Stange-Thomann N."/>
            <person name="DeArellano K."/>
            <person name="Johnson R."/>
            <person name="Linton L."/>
            <person name="McEwan P."/>
            <person name="McKernan K."/>
            <person name="Talamas J."/>
            <person name="Tirrell A."/>
            <person name="Ye W."/>
            <person name="Zimmer A."/>
            <person name="Barber R.D."/>
            <person name="Cann I."/>
            <person name="Graham D.E."/>
            <person name="Grahame D.A."/>
            <person name="Guss A."/>
            <person name="Hedderich R."/>
            <person name="Ingram-Smith C."/>
            <person name="Kuettner C.H."/>
            <person name="Krzycki J.A."/>
            <person name="Leigh J.A."/>
            <person name="Li W."/>
            <person name="Liu J."/>
            <person name="Mukhopadhyay B."/>
            <person name="Reeve J.N."/>
            <person name="Smith K."/>
            <person name="Springer T.A."/>
            <person name="Umayam L.A."/>
            <person name="White O."/>
            <person name="White R.H."/>
            <person name="de Macario E.C."/>
            <person name="Ferry J.G."/>
            <person name="Jarrell K.F."/>
            <person name="Jing H."/>
            <person name="Macario A.J.L."/>
            <person name="Paulsen I."/>
            <person name="Pritchett M."/>
            <person name="Sowers K.R."/>
            <person name="Swanson R.V."/>
            <person name="Zinder S.H."/>
            <person name="Lander E."/>
            <person name="Metcalf W.W."/>
            <person name="Birren B."/>
        </authorList>
    </citation>
    <scope>NUCLEOTIDE SEQUENCE [LARGE SCALE GENOMIC DNA]</scope>
    <source>
        <strain evidence="3">ATCC 35395 / DSM 2834 / JCM 12185 / C2A</strain>
    </source>
</reference>
<evidence type="ECO:0000313" key="2">
    <source>
        <dbReference type="EMBL" id="AAM07858.1"/>
    </source>
</evidence>
<dbReference type="AlphaFoldDB" id="Q8THJ6"/>
<sequence length="124" mass="13898">MQGLNASVLEAPRGESMADAEEITAVGRNKKPILVGNAVKYVNSDTVSRVSEIKKDEEGNVWVLLESTDLWYREETLEYTDLKPAEKREQREFTAKELEERFRKERETMQTYDLGKAGGGGAGG</sequence>
<evidence type="ECO:0000313" key="3">
    <source>
        <dbReference type="Proteomes" id="UP000002487"/>
    </source>
</evidence>
<protein>
    <recommendedName>
        <fullName evidence="4">DUF2098 domain-containing protein</fullName>
    </recommendedName>
</protein>
<dbReference type="InterPro" id="IPR017099">
    <property type="entry name" value="UCP037053"/>
</dbReference>
<dbReference type="Pfam" id="PF09871">
    <property type="entry name" value="DUF2098"/>
    <property type="match status" value="1"/>
</dbReference>
<dbReference type="HOGENOM" id="CLU_159088_1_0_2"/>